<gene>
    <name evidence="1" type="ORF">DB31_9065</name>
</gene>
<reference evidence="1 2" key="1">
    <citation type="submission" date="2014-04" db="EMBL/GenBank/DDBJ databases">
        <title>Genome assembly of Hyalangium minutum DSM 14724.</title>
        <authorList>
            <person name="Sharma G."/>
            <person name="Subramanian S."/>
        </authorList>
    </citation>
    <scope>NUCLEOTIDE SEQUENCE [LARGE SCALE GENOMIC DNA]</scope>
    <source>
        <strain evidence="1 2">DSM 14724</strain>
    </source>
</reference>
<protein>
    <submittedName>
        <fullName evidence="1">Uncharacterized protein</fullName>
    </submittedName>
</protein>
<sequence length="67" mass="7719">MSWQDVVQKELVQARQELAAAEEGLKSGTPAAHSRYLRALHEAELAEHRAEQASRRWWRQDLTPQPV</sequence>
<dbReference type="RefSeq" id="WP_044191925.1">
    <property type="nucleotide sequence ID" value="NZ_JMCB01000009.1"/>
</dbReference>
<keyword evidence="2" id="KW-1185">Reference proteome</keyword>
<proteinExistence type="predicted"/>
<dbReference type="AlphaFoldDB" id="A0A085WGN8"/>
<name>A0A085WGN8_9BACT</name>
<evidence type="ECO:0000313" key="2">
    <source>
        <dbReference type="Proteomes" id="UP000028725"/>
    </source>
</evidence>
<accession>A0A085WGN8</accession>
<comment type="caution">
    <text evidence="1">The sequence shown here is derived from an EMBL/GenBank/DDBJ whole genome shotgun (WGS) entry which is preliminary data.</text>
</comment>
<evidence type="ECO:0000313" key="1">
    <source>
        <dbReference type="EMBL" id="KFE66851.1"/>
    </source>
</evidence>
<dbReference type="EMBL" id="JMCB01000009">
    <property type="protein sequence ID" value="KFE66851.1"/>
    <property type="molecule type" value="Genomic_DNA"/>
</dbReference>
<organism evidence="1 2">
    <name type="scientific">Hyalangium minutum</name>
    <dbReference type="NCBI Taxonomy" id="394096"/>
    <lineage>
        <taxon>Bacteria</taxon>
        <taxon>Pseudomonadati</taxon>
        <taxon>Myxococcota</taxon>
        <taxon>Myxococcia</taxon>
        <taxon>Myxococcales</taxon>
        <taxon>Cystobacterineae</taxon>
        <taxon>Archangiaceae</taxon>
        <taxon>Hyalangium</taxon>
    </lineage>
</organism>
<dbReference type="Proteomes" id="UP000028725">
    <property type="component" value="Unassembled WGS sequence"/>
</dbReference>
<dbReference type="STRING" id="394096.DB31_9065"/>